<dbReference type="GO" id="GO:0051536">
    <property type="term" value="F:iron-sulfur cluster binding"/>
    <property type="evidence" value="ECO:0007669"/>
    <property type="project" value="UniProtKB-KW"/>
</dbReference>
<comment type="cofactor">
    <cofactor evidence="1 7">
        <name>pyridoxal 5'-phosphate</name>
        <dbReference type="ChEBI" id="CHEBI:597326"/>
    </cofactor>
</comment>
<comment type="caution">
    <text evidence="9">The sequence shown here is derived from an EMBL/GenBank/DDBJ whole genome shotgun (WGS) entry which is preliminary data.</text>
</comment>
<dbReference type="Gene3D" id="1.10.260.50">
    <property type="match status" value="1"/>
</dbReference>
<protein>
    <submittedName>
        <fullName evidence="9">Cysteine desulfurase family protein</fullName>
    </submittedName>
</protein>
<evidence type="ECO:0000313" key="9">
    <source>
        <dbReference type="EMBL" id="MDA3733618.1"/>
    </source>
</evidence>
<evidence type="ECO:0000256" key="2">
    <source>
        <dbReference type="ARBA" id="ARBA00006490"/>
    </source>
</evidence>
<dbReference type="PANTHER" id="PTHR11601:SF50">
    <property type="entry name" value="CYSTEINE DESULFURASE ISCS 2-RELATED"/>
    <property type="match status" value="1"/>
</dbReference>
<gene>
    <name evidence="9" type="ORF">PBV87_19290</name>
</gene>
<keyword evidence="5" id="KW-0408">Iron</keyword>
<keyword evidence="3" id="KW-0479">Metal-binding</keyword>
<evidence type="ECO:0000313" key="10">
    <source>
        <dbReference type="Proteomes" id="UP001169242"/>
    </source>
</evidence>
<dbReference type="Gene3D" id="3.40.640.10">
    <property type="entry name" value="Type I PLP-dependent aspartate aminotransferase-like (Major domain)"/>
    <property type="match status" value="1"/>
</dbReference>
<dbReference type="Proteomes" id="UP001169242">
    <property type="component" value="Unassembled WGS sequence"/>
</dbReference>
<dbReference type="RefSeq" id="WP_271013422.1">
    <property type="nucleotide sequence ID" value="NZ_JAQIFT010000068.1"/>
</dbReference>
<keyword evidence="10" id="KW-1185">Reference proteome</keyword>
<dbReference type="GO" id="GO:0003824">
    <property type="term" value="F:catalytic activity"/>
    <property type="evidence" value="ECO:0007669"/>
    <property type="project" value="UniProtKB-ARBA"/>
</dbReference>
<dbReference type="GO" id="GO:0046872">
    <property type="term" value="F:metal ion binding"/>
    <property type="evidence" value="ECO:0007669"/>
    <property type="project" value="UniProtKB-KW"/>
</dbReference>
<dbReference type="InterPro" id="IPR020578">
    <property type="entry name" value="Aminotrans_V_PyrdxlP_BS"/>
</dbReference>
<accession>A0AA42DRJ4</accession>
<evidence type="ECO:0000256" key="4">
    <source>
        <dbReference type="ARBA" id="ARBA00022898"/>
    </source>
</evidence>
<evidence type="ECO:0000256" key="6">
    <source>
        <dbReference type="ARBA" id="ARBA00023014"/>
    </source>
</evidence>
<organism evidence="9 10">
    <name type="scientific">Holtiella tumoricola</name>
    <dbReference type="NCBI Taxonomy" id="3018743"/>
    <lineage>
        <taxon>Bacteria</taxon>
        <taxon>Bacillati</taxon>
        <taxon>Bacillota</taxon>
        <taxon>Clostridia</taxon>
        <taxon>Lachnospirales</taxon>
        <taxon>Cellulosilyticaceae</taxon>
        <taxon>Holtiella</taxon>
    </lineage>
</organism>
<dbReference type="InterPro" id="IPR000192">
    <property type="entry name" value="Aminotrans_V_dom"/>
</dbReference>
<dbReference type="Gene3D" id="3.90.1150.10">
    <property type="entry name" value="Aspartate Aminotransferase, domain 1"/>
    <property type="match status" value="1"/>
</dbReference>
<dbReference type="InterPro" id="IPR015421">
    <property type="entry name" value="PyrdxlP-dep_Trfase_major"/>
</dbReference>
<keyword evidence="4" id="KW-0663">Pyridoxal phosphate</keyword>
<dbReference type="SUPFAM" id="SSF53383">
    <property type="entry name" value="PLP-dependent transferases"/>
    <property type="match status" value="1"/>
</dbReference>
<dbReference type="InterPro" id="IPR015422">
    <property type="entry name" value="PyrdxlP-dep_Trfase_small"/>
</dbReference>
<keyword evidence="6" id="KW-0411">Iron-sulfur</keyword>
<evidence type="ECO:0000256" key="1">
    <source>
        <dbReference type="ARBA" id="ARBA00001933"/>
    </source>
</evidence>
<feature type="domain" description="Aminotransferase class V" evidence="8">
    <location>
        <begin position="4"/>
        <end position="368"/>
    </location>
</feature>
<dbReference type="EMBL" id="JAQIFT010000068">
    <property type="protein sequence ID" value="MDA3733618.1"/>
    <property type="molecule type" value="Genomic_DNA"/>
</dbReference>
<dbReference type="AlphaFoldDB" id="A0AA42DRJ4"/>
<reference evidence="9" key="1">
    <citation type="journal article" date="2023" name="Int. J. Syst. Evol. Microbiol.">
        <title>&lt;i&gt;Holtiella tumoricola&lt;/i&gt; gen. nov. sp. nov., isolated from a human clinical sample.</title>
        <authorList>
            <person name="Allen-Vercoe E."/>
            <person name="Daigneault M.C."/>
            <person name="Vancuren S.J."/>
            <person name="Cochrane K."/>
            <person name="O'Neal L.L."/>
            <person name="Sankaranarayanan K."/>
            <person name="Lawson P.A."/>
        </authorList>
    </citation>
    <scope>NUCLEOTIDE SEQUENCE</scope>
    <source>
        <strain evidence="9">CC70A</strain>
    </source>
</reference>
<dbReference type="InterPro" id="IPR016454">
    <property type="entry name" value="Cysteine_dSase"/>
</dbReference>
<dbReference type="PROSITE" id="PS00595">
    <property type="entry name" value="AA_TRANSFER_CLASS_5"/>
    <property type="match status" value="1"/>
</dbReference>
<evidence type="ECO:0000256" key="7">
    <source>
        <dbReference type="RuleBase" id="RU004504"/>
    </source>
</evidence>
<evidence type="ECO:0000256" key="5">
    <source>
        <dbReference type="ARBA" id="ARBA00023004"/>
    </source>
</evidence>
<evidence type="ECO:0000259" key="8">
    <source>
        <dbReference type="Pfam" id="PF00266"/>
    </source>
</evidence>
<dbReference type="PIRSF" id="PIRSF005572">
    <property type="entry name" value="NifS"/>
    <property type="match status" value="1"/>
</dbReference>
<evidence type="ECO:0000256" key="3">
    <source>
        <dbReference type="ARBA" id="ARBA00022723"/>
    </source>
</evidence>
<dbReference type="InterPro" id="IPR015424">
    <property type="entry name" value="PyrdxlP-dep_Trfase"/>
</dbReference>
<proteinExistence type="inferred from homology"/>
<sequence>MKEVYLDNAATTKPLDLTIEAVSTVMRDYYGNPSSLHKKGIEAENKIKECTTYFANVLGCTEDEIYYTSGGTESNNLAILGTAWAYHKVGKRILTTAIEHPSVGDVFKHLETQGFEVLVIPVDEKGYIGEKFLEEAINEDTTLVSIMHVNNEIGTIQDIERIGKLIKTKNPKTFFHVDAVQSFTKVPISVRKAQIDLLSISGHKFYGPRGVGLFYKSKKVRVLNQLHGGGQQKNLRSGTENVPAIYGMYVAARYAMENQQTLLASYLEAKTYLAEHILGEIEETYLNGDTIDKSAPHILNIGFKDVRAEVLLHALEQHQIYVSSGSACASNKVAKSGTLAALGLKDQALDSAIRFSFSKDITKEDLDYCIDILKKQVALLRKFTLGGKKR</sequence>
<dbReference type="Pfam" id="PF00266">
    <property type="entry name" value="Aminotran_5"/>
    <property type="match status" value="1"/>
</dbReference>
<name>A0AA42DRJ4_9FIRM</name>
<dbReference type="PANTHER" id="PTHR11601">
    <property type="entry name" value="CYSTEINE DESULFURYLASE FAMILY MEMBER"/>
    <property type="match status" value="1"/>
</dbReference>
<comment type="similarity">
    <text evidence="2">Belongs to the class-V pyridoxal-phosphate-dependent aminotransferase family. NifS/IscS subfamily.</text>
</comment>